<dbReference type="Gene3D" id="3.40.190.10">
    <property type="entry name" value="Periplasmic binding protein-like II"/>
    <property type="match status" value="2"/>
</dbReference>
<dbReference type="AlphaFoldDB" id="K2LQD4"/>
<accession>K2LQD4</accession>
<reference evidence="2 3" key="1">
    <citation type="journal article" date="2012" name="J. Bacteriol.">
        <title>Genome Sequence of Nitratireductor pacificus Type Strain pht-3B.</title>
        <authorList>
            <person name="Lai Q."/>
            <person name="Li G."/>
            <person name="Shao Z."/>
        </authorList>
    </citation>
    <scope>NUCLEOTIDE SEQUENCE [LARGE SCALE GENOMIC DNA]</scope>
    <source>
        <strain evidence="3">pht-3B</strain>
    </source>
</reference>
<evidence type="ECO:0000313" key="3">
    <source>
        <dbReference type="Proteomes" id="UP000006786"/>
    </source>
</evidence>
<dbReference type="eggNOG" id="COG0715">
    <property type="taxonomic scope" value="Bacteria"/>
</dbReference>
<dbReference type="Proteomes" id="UP000006786">
    <property type="component" value="Unassembled WGS sequence"/>
</dbReference>
<feature type="domain" description="SsuA/THI5-like" evidence="1">
    <location>
        <begin position="30"/>
        <end position="254"/>
    </location>
</feature>
<protein>
    <submittedName>
        <fullName evidence="2">Nitrate/sulfonate/bicarbonate ABC transporter periplasmic protein-like protein</fullName>
    </submittedName>
</protein>
<dbReference type="InterPro" id="IPR015168">
    <property type="entry name" value="SsuA/THI5"/>
</dbReference>
<dbReference type="Pfam" id="PF09084">
    <property type="entry name" value="NMT1"/>
    <property type="match status" value="1"/>
</dbReference>
<proteinExistence type="predicted"/>
<dbReference type="STRING" id="391937.NA2_04336"/>
<dbReference type="EMBL" id="AMRM01000004">
    <property type="protein sequence ID" value="EKF19989.1"/>
    <property type="molecule type" value="Genomic_DNA"/>
</dbReference>
<evidence type="ECO:0000259" key="1">
    <source>
        <dbReference type="Pfam" id="PF09084"/>
    </source>
</evidence>
<sequence>MFAGAMALCASAALANDKIRVGLSSDGLLFVPAFVADVMGYYEEEGLDVELTILGGATKVYAALVSGEVEFSISSSVSILRGRAGGTDMTMLGAAMDQHASNIVATRQWFEKTGLTRDSTYEERLKALKGITIAVASAAGGSAQLVRFLAGEAGVDPERDMTLTVLGVGDTTLAAFARRRVDAITHSSPVAVQAIREHDGVMLFHMSGGQVPAYNGFLYLTYTGLESWIKEHEDQTVRFLRAMQKAHKAIRDPATAEAVRDKVHAKYHARIDDALYADAWADYASAFPASIEINGEMVDRVNELAAKVENADPVLPEHVAASWTNDYAAEAAKGLNAN</sequence>
<dbReference type="PANTHER" id="PTHR30024">
    <property type="entry name" value="ALIPHATIC SULFONATES-BINDING PROTEIN-RELATED"/>
    <property type="match status" value="1"/>
</dbReference>
<dbReference type="SUPFAM" id="SSF53850">
    <property type="entry name" value="Periplasmic binding protein-like II"/>
    <property type="match status" value="1"/>
</dbReference>
<organism evidence="2 3">
    <name type="scientific">Nitratireductor pacificus pht-3B</name>
    <dbReference type="NCBI Taxonomy" id="391937"/>
    <lineage>
        <taxon>Bacteria</taxon>
        <taxon>Pseudomonadati</taxon>
        <taxon>Pseudomonadota</taxon>
        <taxon>Alphaproteobacteria</taxon>
        <taxon>Hyphomicrobiales</taxon>
        <taxon>Phyllobacteriaceae</taxon>
        <taxon>Nitratireductor</taxon>
    </lineage>
</organism>
<dbReference type="PATRIC" id="fig|391937.3.peg.894"/>
<evidence type="ECO:0000313" key="2">
    <source>
        <dbReference type="EMBL" id="EKF19989.1"/>
    </source>
</evidence>
<keyword evidence="3" id="KW-1185">Reference proteome</keyword>
<gene>
    <name evidence="2" type="ORF">NA2_04336</name>
</gene>
<comment type="caution">
    <text evidence="2">The sequence shown here is derived from an EMBL/GenBank/DDBJ whole genome shotgun (WGS) entry which is preliminary data.</text>
</comment>
<name>K2LQD4_9HYPH</name>